<dbReference type="EMBL" id="BKCJ010007908">
    <property type="protein sequence ID" value="GEU79605.1"/>
    <property type="molecule type" value="Genomic_DNA"/>
</dbReference>
<evidence type="ECO:0000313" key="2">
    <source>
        <dbReference type="EMBL" id="GEU79605.1"/>
    </source>
</evidence>
<name>A0A6L2N4L2_TANCI</name>
<gene>
    <name evidence="2" type="ORF">Tci_051583</name>
</gene>
<comment type="caution">
    <text evidence="2">The sequence shown here is derived from an EMBL/GenBank/DDBJ whole genome shotgun (WGS) entry which is preliminary data.</text>
</comment>
<organism evidence="2">
    <name type="scientific">Tanacetum cinerariifolium</name>
    <name type="common">Dalmatian daisy</name>
    <name type="synonym">Chrysanthemum cinerariifolium</name>
    <dbReference type="NCBI Taxonomy" id="118510"/>
    <lineage>
        <taxon>Eukaryota</taxon>
        <taxon>Viridiplantae</taxon>
        <taxon>Streptophyta</taxon>
        <taxon>Embryophyta</taxon>
        <taxon>Tracheophyta</taxon>
        <taxon>Spermatophyta</taxon>
        <taxon>Magnoliopsida</taxon>
        <taxon>eudicotyledons</taxon>
        <taxon>Gunneridae</taxon>
        <taxon>Pentapetalae</taxon>
        <taxon>asterids</taxon>
        <taxon>campanulids</taxon>
        <taxon>Asterales</taxon>
        <taxon>Asteraceae</taxon>
        <taxon>Asteroideae</taxon>
        <taxon>Anthemideae</taxon>
        <taxon>Anthemidinae</taxon>
        <taxon>Tanacetum</taxon>
    </lineage>
</organism>
<feature type="region of interest" description="Disordered" evidence="1">
    <location>
        <begin position="64"/>
        <end position="180"/>
    </location>
</feature>
<sequence>MSQSGKDKELKSGTESEEKETTQSEPKPDDDDVKSSSTSCSSTNEEDEKKCMDAVDFLARQAKGIVIKKKGTETGKGKAPATAATGKRRKRASGGIKRSLSLRSGLNELGYSLSSDDEPAEGKGKEKETDVFRDSGTDTEEACKRIKKNRNNDDDSDDNDGGADGAGTGAGAHAGLSIQA</sequence>
<feature type="compositionally biased region" description="Gly residues" evidence="1">
    <location>
        <begin position="162"/>
        <end position="172"/>
    </location>
</feature>
<proteinExistence type="predicted"/>
<feature type="region of interest" description="Disordered" evidence="1">
    <location>
        <begin position="1"/>
        <end position="52"/>
    </location>
</feature>
<reference evidence="2" key="1">
    <citation type="journal article" date="2019" name="Sci. Rep.">
        <title>Draft genome of Tanacetum cinerariifolium, the natural source of mosquito coil.</title>
        <authorList>
            <person name="Yamashiro T."/>
            <person name="Shiraishi A."/>
            <person name="Satake H."/>
            <person name="Nakayama K."/>
        </authorList>
    </citation>
    <scope>NUCLEOTIDE SEQUENCE</scope>
</reference>
<feature type="compositionally biased region" description="Basic and acidic residues" evidence="1">
    <location>
        <begin position="120"/>
        <end position="144"/>
    </location>
</feature>
<evidence type="ECO:0000256" key="1">
    <source>
        <dbReference type="SAM" id="MobiDB-lite"/>
    </source>
</evidence>
<dbReference type="AlphaFoldDB" id="A0A6L2N4L2"/>
<protein>
    <submittedName>
        <fullName evidence="2">Uncharacterized protein</fullName>
    </submittedName>
</protein>
<accession>A0A6L2N4L2</accession>
<feature type="compositionally biased region" description="Basic and acidic residues" evidence="1">
    <location>
        <begin position="1"/>
        <end position="22"/>
    </location>
</feature>